<evidence type="ECO:0000256" key="1">
    <source>
        <dbReference type="SAM" id="Phobius"/>
    </source>
</evidence>
<name>G9NSM2_HYPAI</name>
<sequence>MRVAPSASLCAYLEGKSGGFWLSDVYGAAALGWCYLLLATSWHRTRPDAAKTTDAHSGFTTKRANAIRFRTVLYLAEASPCLHSIQQQQQYLMGTLTQSVHTRPLLLQPSNLPVCSPTISVTRTSPGPGPPSAWDSDGDRGFADLTAAVFHPTPASAESLELSNSGLESLIMGAVTVLQRKTTHGVRRLYVPESLSPFGPVTPQPPAVLLEIGRLNFYPRLHAQR</sequence>
<comment type="caution">
    <text evidence="2">The sequence shown here is derived from an EMBL/GenBank/DDBJ whole genome shotgun (WGS) entry which is preliminary data.</text>
</comment>
<feature type="transmembrane region" description="Helical" evidence="1">
    <location>
        <begin position="20"/>
        <end position="38"/>
    </location>
</feature>
<dbReference type="Proteomes" id="UP000005426">
    <property type="component" value="Unassembled WGS sequence"/>
</dbReference>
<organism evidence="2 3">
    <name type="scientific">Hypocrea atroviridis (strain ATCC 20476 / IMI 206040)</name>
    <name type="common">Trichoderma atroviride</name>
    <dbReference type="NCBI Taxonomy" id="452589"/>
    <lineage>
        <taxon>Eukaryota</taxon>
        <taxon>Fungi</taxon>
        <taxon>Dikarya</taxon>
        <taxon>Ascomycota</taxon>
        <taxon>Pezizomycotina</taxon>
        <taxon>Sordariomycetes</taxon>
        <taxon>Hypocreomycetidae</taxon>
        <taxon>Hypocreales</taxon>
        <taxon>Hypocreaceae</taxon>
        <taxon>Trichoderma</taxon>
    </lineage>
</organism>
<dbReference type="EMBL" id="ABDG02000022">
    <property type="protein sequence ID" value="EHK46419.1"/>
    <property type="molecule type" value="Genomic_DNA"/>
</dbReference>
<keyword evidence="1" id="KW-0812">Transmembrane</keyword>
<protein>
    <submittedName>
        <fullName evidence="2">Uncharacterized protein</fullName>
    </submittedName>
</protein>
<gene>
    <name evidence="2" type="ORF">TRIATDRAFT_282935</name>
</gene>
<evidence type="ECO:0000313" key="3">
    <source>
        <dbReference type="Proteomes" id="UP000005426"/>
    </source>
</evidence>
<keyword evidence="1" id="KW-0472">Membrane</keyword>
<proteinExistence type="predicted"/>
<evidence type="ECO:0000313" key="2">
    <source>
        <dbReference type="EMBL" id="EHK46419.1"/>
    </source>
</evidence>
<accession>G9NSM2</accession>
<dbReference type="HOGENOM" id="CLU_1230095_0_0_1"/>
<keyword evidence="3" id="KW-1185">Reference proteome</keyword>
<reference evidence="2 3" key="1">
    <citation type="journal article" date="2011" name="Genome Biol.">
        <title>Comparative genome sequence analysis underscores mycoparasitism as the ancestral life style of Trichoderma.</title>
        <authorList>
            <person name="Kubicek C.P."/>
            <person name="Herrera-Estrella A."/>
            <person name="Seidl-Seiboth V."/>
            <person name="Martinez D.A."/>
            <person name="Druzhinina I.S."/>
            <person name="Thon M."/>
            <person name="Zeilinger S."/>
            <person name="Casas-Flores S."/>
            <person name="Horwitz B.A."/>
            <person name="Mukherjee P.K."/>
            <person name="Mukherjee M."/>
            <person name="Kredics L."/>
            <person name="Alcaraz L.D."/>
            <person name="Aerts A."/>
            <person name="Antal Z."/>
            <person name="Atanasova L."/>
            <person name="Cervantes-Badillo M.G."/>
            <person name="Challacombe J."/>
            <person name="Chertkov O."/>
            <person name="McCluskey K."/>
            <person name="Coulpier F."/>
            <person name="Deshpande N."/>
            <person name="von Doehren H."/>
            <person name="Ebbole D.J."/>
            <person name="Esquivel-Naranjo E.U."/>
            <person name="Fekete E."/>
            <person name="Flipphi M."/>
            <person name="Glaser F."/>
            <person name="Gomez-Rodriguez E.Y."/>
            <person name="Gruber S."/>
            <person name="Han C."/>
            <person name="Henrissat B."/>
            <person name="Hermosa R."/>
            <person name="Hernandez-Onate M."/>
            <person name="Karaffa L."/>
            <person name="Kosti I."/>
            <person name="Le Crom S."/>
            <person name="Lindquist E."/>
            <person name="Lucas S."/>
            <person name="Luebeck M."/>
            <person name="Luebeck P.S."/>
            <person name="Margeot A."/>
            <person name="Metz B."/>
            <person name="Misra M."/>
            <person name="Nevalainen H."/>
            <person name="Omann M."/>
            <person name="Packer N."/>
            <person name="Perrone G."/>
            <person name="Uresti-Rivera E.E."/>
            <person name="Salamov A."/>
            <person name="Schmoll M."/>
            <person name="Seiboth B."/>
            <person name="Shapiro H."/>
            <person name="Sukno S."/>
            <person name="Tamayo-Ramos J.A."/>
            <person name="Tisch D."/>
            <person name="Wiest A."/>
            <person name="Wilkinson H.H."/>
            <person name="Zhang M."/>
            <person name="Coutinho P.M."/>
            <person name="Kenerley C.M."/>
            <person name="Monte E."/>
            <person name="Baker S.E."/>
            <person name="Grigoriev I.V."/>
        </authorList>
    </citation>
    <scope>NUCLEOTIDE SEQUENCE [LARGE SCALE GENOMIC DNA]</scope>
    <source>
        <strain evidence="3">ATCC 20476 / IMI 206040</strain>
    </source>
</reference>
<keyword evidence="1" id="KW-1133">Transmembrane helix</keyword>
<dbReference type="AlphaFoldDB" id="G9NSM2"/>